<evidence type="ECO:0000256" key="5">
    <source>
        <dbReference type="ARBA" id="ARBA00067668"/>
    </source>
</evidence>
<dbReference type="InterPro" id="IPR045851">
    <property type="entry name" value="AMP-bd_C_sf"/>
</dbReference>
<feature type="domain" description="AMP-dependent synthetase/ligase" evidence="6">
    <location>
        <begin position="10"/>
        <end position="357"/>
    </location>
</feature>
<dbReference type="GO" id="GO:0031956">
    <property type="term" value="F:medium-chain fatty acid-CoA ligase activity"/>
    <property type="evidence" value="ECO:0007669"/>
    <property type="project" value="TreeGrafter"/>
</dbReference>
<keyword evidence="9" id="KW-1185">Reference proteome</keyword>
<evidence type="ECO:0000313" key="8">
    <source>
        <dbReference type="EMBL" id="OWU71454.1"/>
    </source>
</evidence>
<dbReference type="EMBL" id="AQQR01000009">
    <property type="protein sequence ID" value="OWU71454.1"/>
    <property type="molecule type" value="Genomic_DNA"/>
</dbReference>
<evidence type="ECO:0000259" key="6">
    <source>
        <dbReference type="Pfam" id="PF00501"/>
    </source>
</evidence>
<dbReference type="InterPro" id="IPR025110">
    <property type="entry name" value="AMP-bd_C"/>
</dbReference>
<accession>A0A225NLT1</accession>
<evidence type="ECO:0000256" key="4">
    <source>
        <dbReference type="ARBA" id="ARBA00066616"/>
    </source>
</evidence>
<sequence length="497" mass="53236">MFDAVPDMAQKRAELTPGRIAFRDAGQGRDWTFAEVNAAADAIAEGLEAEGLAVGDRLGILCFNRAEFFLVLLACQKTGIILCPVNWREPAGQLAAMLAPIRPRALLHDDAHAALAAGVAARTGAICLGIEDRVAGWIAGQGRPRRDRIPAERPWYLLFTSGTTGQPRAVIQTARMAWANAVNMGQAVGLTAAARSVNYLPLFHTAGINLHTLPVFLNGGVSTILPRFDAQEVLDLLARGEVTHFFGVPAIYQAFSLSPDVDRVDWSGISCGCGGAPLPEPLIESFAARGAHVLNGCGLTETGPTVFLMDEAGAGRKVGSVGKAQILTEVRLDGLPDGLPGQGEVQLRGPGITPGYYGDAKATARAFTEDGWLATGDIARRDAEGYYWIVDRIKDMYISGGENVYPAEVERILTTHPAVLEAAVVGVPDDRWGEVGAGFVMLRPGAAVDDPEALRHWCRERLAGYKVPARIRVVEEFPRTAAGKIRKPELRKALSYA</sequence>
<protein>
    <recommendedName>
        <fullName evidence="5">3-methylmercaptopropionyl-CoA ligase</fullName>
        <ecNumber evidence="4">6.2.1.44</ecNumber>
    </recommendedName>
</protein>
<evidence type="ECO:0000256" key="3">
    <source>
        <dbReference type="ARBA" id="ARBA00051915"/>
    </source>
</evidence>
<dbReference type="AlphaFoldDB" id="A0A225NLT1"/>
<reference evidence="8 9" key="1">
    <citation type="submission" date="2013-04" db="EMBL/GenBank/DDBJ databases">
        <title>Oceanicola sp. 22II1-22F33 Genome Sequencing.</title>
        <authorList>
            <person name="Lai Q."/>
            <person name="Li G."/>
            <person name="Shao Z."/>
        </authorList>
    </citation>
    <scope>NUCLEOTIDE SEQUENCE [LARGE SCALE GENOMIC DNA]</scope>
    <source>
        <strain evidence="8 9">22II1-22F33</strain>
    </source>
</reference>
<dbReference type="RefSeq" id="WP_088651383.1">
    <property type="nucleotide sequence ID" value="NZ_AQQR01000009.1"/>
</dbReference>
<name>A0A225NLT1_9RHOB</name>
<gene>
    <name evidence="8" type="ORF">ATO3_18465</name>
</gene>
<dbReference type="InterPro" id="IPR042099">
    <property type="entry name" value="ANL_N_sf"/>
</dbReference>
<proteinExistence type="inferred from homology"/>
<dbReference type="PROSITE" id="PS00455">
    <property type="entry name" value="AMP_BINDING"/>
    <property type="match status" value="1"/>
</dbReference>
<dbReference type="InterPro" id="IPR020845">
    <property type="entry name" value="AMP-binding_CS"/>
</dbReference>
<evidence type="ECO:0000313" key="9">
    <source>
        <dbReference type="Proteomes" id="UP000215377"/>
    </source>
</evidence>
<dbReference type="Pfam" id="PF00501">
    <property type="entry name" value="AMP-binding"/>
    <property type="match status" value="1"/>
</dbReference>
<dbReference type="InterPro" id="IPR000873">
    <property type="entry name" value="AMP-dep_synth/lig_dom"/>
</dbReference>
<keyword evidence="2 8" id="KW-0436">Ligase</keyword>
<dbReference type="Proteomes" id="UP000215377">
    <property type="component" value="Unassembled WGS sequence"/>
</dbReference>
<dbReference type="FunFam" id="3.30.300.30:FF:000008">
    <property type="entry name" value="2,3-dihydroxybenzoate-AMP ligase"/>
    <property type="match status" value="1"/>
</dbReference>
<comment type="caution">
    <text evidence="8">The sequence shown here is derived from an EMBL/GenBank/DDBJ whole genome shotgun (WGS) entry which is preliminary data.</text>
</comment>
<comment type="similarity">
    <text evidence="1">Belongs to the ATP-dependent AMP-binding enzyme family.</text>
</comment>
<evidence type="ECO:0000256" key="1">
    <source>
        <dbReference type="ARBA" id="ARBA00006432"/>
    </source>
</evidence>
<dbReference type="PANTHER" id="PTHR43201">
    <property type="entry name" value="ACYL-COA SYNTHETASE"/>
    <property type="match status" value="1"/>
</dbReference>
<comment type="catalytic activity">
    <reaction evidence="3">
        <text>3-(methylsulfanyl)propanoate + ATP + CoA = 3-(methylsulfanyl)propanoyl-CoA + AMP + diphosphate</text>
        <dbReference type="Rhea" id="RHEA:43052"/>
        <dbReference type="ChEBI" id="CHEBI:30616"/>
        <dbReference type="ChEBI" id="CHEBI:33019"/>
        <dbReference type="ChEBI" id="CHEBI:49016"/>
        <dbReference type="ChEBI" id="CHEBI:57287"/>
        <dbReference type="ChEBI" id="CHEBI:82815"/>
        <dbReference type="ChEBI" id="CHEBI:456215"/>
        <dbReference type="EC" id="6.2.1.44"/>
    </reaction>
    <physiologicalReaction direction="left-to-right" evidence="3">
        <dbReference type="Rhea" id="RHEA:43053"/>
    </physiologicalReaction>
</comment>
<dbReference type="Pfam" id="PF13193">
    <property type="entry name" value="AMP-binding_C"/>
    <property type="match status" value="1"/>
</dbReference>
<evidence type="ECO:0000256" key="2">
    <source>
        <dbReference type="ARBA" id="ARBA00022598"/>
    </source>
</evidence>
<dbReference type="Gene3D" id="3.30.300.30">
    <property type="match status" value="1"/>
</dbReference>
<feature type="domain" description="AMP-binding enzyme C-terminal" evidence="7">
    <location>
        <begin position="408"/>
        <end position="484"/>
    </location>
</feature>
<dbReference type="OrthoDB" id="9803968at2"/>
<dbReference type="Gene3D" id="3.40.50.12780">
    <property type="entry name" value="N-terminal domain of ligase-like"/>
    <property type="match status" value="1"/>
</dbReference>
<dbReference type="SUPFAM" id="SSF56801">
    <property type="entry name" value="Acetyl-CoA synthetase-like"/>
    <property type="match status" value="1"/>
</dbReference>
<dbReference type="GO" id="GO:0006631">
    <property type="term" value="P:fatty acid metabolic process"/>
    <property type="evidence" value="ECO:0007669"/>
    <property type="project" value="TreeGrafter"/>
</dbReference>
<dbReference type="PANTHER" id="PTHR43201:SF5">
    <property type="entry name" value="MEDIUM-CHAIN ACYL-COA LIGASE ACSF2, MITOCHONDRIAL"/>
    <property type="match status" value="1"/>
</dbReference>
<dbReference type="EC" id="6.2.1.44" evidence="4"/>
<organism evidence="8 9">
    <name type="scientific">Marinibacterium profundimaris</name>
    <dbReference type="NCBI Taxonomy" id="1679460"/>
    <lineage>
        <taxon>Bacteria</taxon>
        <taxon>Pseudomonadati</taxon>
        <taxon>Pseudomonadota</taxon>
        <taxon>Alphaproteobacteria</taxon>
        <taxon>Rhodobacterales</taxon>
        <taxon>Paracoccaceae</taxon>
        <taxon>Marinibacterium</taxon>
    </lineage>
</organism>
<evidence type="ECO:0000259" key="7">
    <source>
        <dbReference type="Pfam" id="PF13193"/>
    </source>
</evidence>